<dbReference type="RefSeq" id="WP_144700948.1">
    <property type="nucleotide sequence ID" value="NZ_VNJJ01000005.1"/>
</dbReference>
<proteinExistence type="predicted"/>
<accession>A0A559JKK8</accession>
<dbReference type="InterPro" id="IPR052928">
    <property type="entry name" value="Desiccation-related_membrane"/>
</dbReference>
<dbReference type="InterPro" id="IPR024623">
    <property type="entry name" value="YtxH"/>
</dbReference>
<dbReference type="AlphaFoldDB" id="A0A559JKK8"/>
<sequence length="109" mass="11400">MPNKKTVATFLLGTVTGGVTALLLAPKSGRELRGDISETAHKVGEKTTHISRQASAAVQSFAKRAAELFADARAAADEDVVDVQTSVNADFVDAIVVTEDESEEAADVV</sequence>
<dbReference type="Proteomes" id="UP000316330">
    <property type="component" value="Unassembled WGS sequence"/>
</dbReference>
<dbReference type="OrthoDB" id="9810874at2"/>
<reference evidence="1 2" key="1">
    <citation type="submission" date="2019-07" db="EMBL/GenBank/DDBJ databases">
        <authorList>
            <person name="Kim J."/>
        </authorList>
    </citation>
    <scope>NUCLEOTIDE SEQUENCE [LARGE SCALE GENOMIC DNA]</scope>
    <source>
        <strain evidence="1 2">G13</strain>
    </source>
</reference>
<dbReference type="EMBL" id="VNJJ01000005">
    <property type="protein sequence ID" value="TVY00413.1"/>
    <property type="molecule type" value="Genomic_DNA"/>
</dbReference>
<keyword evidence="2" id="KW-1185">Reference proteome</keyword>
<organism evidence="1 2">
    <name type="scientific">Cohnella terricola</name>
    <dbReference type="NCBI Taxonomy" id="1289167"/>
    <lineage>
        <taxon>Bacteria</taxon>
        <taxon>Bacillati</taxon>
        <taxon>Bacillota</taxon>
        <taxon>Bacilli</taxon>
        <taxon>Bacillales</taxon>
        <taxon>Paenibacillaceae</taxon>
        <taxon>Cohnella</taxon>
    </lineage>
</organism>
<protein>
    <submittedName>
        <fullName evidence="1">YtxH domain-containing protein</fullName>
    </submittedName>
</protein>
<dbReference type="PANTHER" id="PTHR35792">
    <property type="entry name" value="GENERAL STRESS PROTEIN"/>
    <property type="match status" value="1"/>
</dbReference>
<name>A0A559JKK8_9BACL</name>
<evidence type="ECO:0000313" key="1">
    <source>
        <dbReference type="EMBL" id="TVY00413.1"/>
    </source>
</evidence>
<comment type="caution">
    <text evidence="1">The sequence shown here is derived from an EMBL/GenBank/DDBJ whole genome shotgun (WGS) entry which is preliminary data.</text>
</comment>
<dbReference type="PANTHER" id="PTHR35792:SF2">
    <property type="entry name" value="GENERAL STRESS PROTEIN"/>
    <property type="match status" value="1"/>
</dbReference>
<evidence type="ECO:0000313" key="2">
    <source>
        <dbReference type="Proteomes" id="UP000316330"/>
    </source>
</evidence>
<dbReference type="Pfam" id="PF12732">
    <property type="entry name" value="YtxH"/>
    <property type="match status" value="1"/>
</dbReference>
<gene>
    <name evidence="1" type="ORF">FPZ45_10285</name>
</gene>